<evidence type="ECO:0000313" key="2">
    <source>
        <dbReference type="Proteomes" id="UP000051677"/>
    </source>
</evidence>
<accession>A0A0Q2RZN7</accession>
<gene>
    <name evidence="1" type="ORF">AO501_26695</name>
</gene>
<proteinExistence type="predicted"/>
<protein>
    <submittedName>
        <fullName evidence="1">Uncharacterized protein</fullName>
    </submittedName>
</protein>
<dbReference type="Proteomes" id="UP000051677">
    <property type="component" value="Unassembled WGS sequence"/>
</dbReference>
<name>A0A0Q2RZN7_MYCGO</name>
<comment type="caution">
    <text evidence="1">The sequence shown here is derived from an EMBL/GenBank/DDBJ whole genome shotgun (WGS) entry which is preliminary data.</text>
</comment>
<sequence length="75" mass="8139">MDDENAAPPAAETRTPMNYETALTELLVRRAQPGGERVLDWLVYGTPLARLPHLDVVRCDHRAGPSPDGGGLGHH</sequence>
<reference evidence="1 2" key="1">
    <citation type="submission" date="2015-10" db="EMBL/GenBank/DDBJ databases">
        <title>Mycobacterium gordonae draft genome assembly.</title>
        <authorList>
            <person name="Ustinova V."/>
            <person name="Smirnova T."/>
            <person name="Blagodatskikh K."/>
            <person name="Varlamov D."/>
            <person name="Larionova E."/>
            <person name="Chernousova L."/>
        </authorList>
    </citation>
    <scope>NUCLEOTIDE SEQUENCE [LARGE SCALE GENOMIC DNA]</scope>
    <source>
        <strain evidence="1 2">CTRI 14-8773</strain>
    </source>
</reference>
<evidence type="ECO:0000313" key="1">
    <source>
        <dbReference type="EMBL" id="KQH80819.1"/>
    </source>
</evidence>
<dbReference type="AlphaFoldDB" id="A0A0Q2RZN7"/>
<dbReference type="EMBL" id="LKTM01000007">
    <property type="protein sequence ID" value="KQH80819.1"/>
    <property type="molecule type" value="Genomic_DNA"/>
</dbReference>
<organism evidence="1 2">
    <name type="scientific">Mycobacterium gordonae</name>
    <dbReference type="NCBI Taxonomy" id="1778"/>
    <lineage>
        <taxon>Bacteria</taxon>
        <taxon>Bacillati</taxon>
        <taxon>Actinomycetota</taxon>
        <taxon>Actinomycetes</taxon>
        <taxon>Mycobacteriales</taxon>
        <taxon>Mycobacteriaceae</taxon>
        <taxon>Mycobacterium</taxon>
    </lineage>
</organism>